<evidence type="ECO:0000313" key="4">
    <source>
        <dbReference type="Proteomes" id="UP000603200"/>
    </source>
</evidence>
<evidence type="ECO:0000313" key="3">
    <source>
        <dbReference type="EMBL" id="GIE18450.1"/>
    </source>
</evidence>
<dbReference type="PANTHER" id="PTHR43649:SF30">
    <property type="entry name" value="ABC TRANSPORTER SUBSTRATE-BINDING PROTEIN"/>
    <property type="match status" value="1"/>
</dbReference>
<evidence type="ECO:0000256" key="2">
    <source>
        <dbReference type="SAM" id="SignalP"/>
    </source>
</evidence>
<evidence type="ECO:0000256" key="1">
    <source>
        <dbReference type="SAM" id="MobiDB-lite"/>
    </source>
</evidence>
<dbReference type="Proteomes" id="UP000603200">
    <property type="component" value="Unassembled WGS sequence"/>
</dbReference>
<feature type="region of interest" description="Disordered" evidence="1">
    <location>
        <begin position="420"/>
        <end position="440"/>
    </location>
</feature>
<proteinExistence type="predicted"/>
<dbReference type="PANTHER" id="PTHR43649">
    <property type="entry name" value="ARABINOSE-BINDING PROTEIN-RELATED"/>
    <property type="match status" value="1"/>
</dbReference>
<sequence>MMTTWTGRRARLMAVASTALLLAACSGGTTDDGKDAAAGYDPSAAVTITWWTGQTMEAEKVAESLAAEYHTAHPNVTIKTSAGAPTTDDLLTKLSAGFAGDSYPDISYAFGSWAGELGASGRTQDITSFVNDPSFAWNEIPEAARLTATSAEGKVIGVPALVDNLAIIYNKKLFDAKGIAYPTKDWTWQDFRDAAKKLTDPGTNTYGTAYSVSGSEDTTWHLWPLLWQNGGKILDGKKPAFNSAAGVTALETLRAMAVDDKSMYLDQTDEKYMPLFASGRVGMVINGPWSLLDPLKTSKVSYGVSVLPGTNGDHQTISGPDLWVLFDHDNANQAGASRDFVKWLTSSGTDAKWNLAVGNLPLRTSEKSSPEFAAYVKEYPGGQEFFDNLANAKQARPTVAGYEAMSRNVGDAIAEVLQGAKQPQQALDDAAKKSEGALED</sequence>
<dbReference type="InterPro" id="IPR050490">
    <property type="entry name" value="Bact_solute-bd_prot1"/>
</dbReference>
<keyword evidence="2" id="KW-0732">Signal</keyword>
<comment type="caution">
    <text evidence="3">The sequence shown here is derived from an EMBL/GenBank/DDBJ whole genome shotgun (WGS) entry which is preliminary data.</text>
</comment>
<dbReference type="EMBL" id="BOMN01000019">
    <property type="protein sequence ID" value="GIE18450.1"/>
    <property type="molecule type" value="Genomic_DNA"/>
</dbReference>
<protein>
    <submittedName>
        <fullName evidence="3">ABC transporter substrate-binding protein</fullName>
    </submittedName>
</protein>
<reference evidence="3 4" key="1">
    <citation type="submission" date="2021-01" db="EMBL/GenBank/DDBJ databases">
        <title>Whole genome shotgun sequence of Actinoplanes humidus NBRC 14915.</title>
        <authorList>
            <person name="Komaki H."/>
            <person name="Tamura T."/>
        </authorList>
    </citation>
    <scope>NUCLEOTIDE SEQUENCE [LARGE SCALE GENOMIC DNA]</scope>
    <source>
        <strain evidence="3 4">NBRC 14915</strain>
    </source>
</reference>
<feature type="chain" id="PRO_5045276707" evidence="2">
    <location>
        <begin position="24"/>
        <end position="440"/>
    </location>
</feature>
<organism evidence="3 4">
    <name type="scientific">Winogradskya humida</name>
    <dbReference type="NCBI Taxonomy" id="113566"/>
    <lineage>
        <taxon>Bacteria</taxon>
        <taxon>Bacillati</taxon>
        <taxon>Actinomycetota</taxon>
        <taxon>Actinomycetes</taxon>
        <taxon>Micromonosporales</taxon>
        <taxon>Micromonosporaceae</taxon>
        <taxon>Winogradskya</taxon>
    </lineage>
</organism>
<name>A0ABQ3ZIN8_9ACTN</name>
<gene>
    <name evidence="3" type="ORF">Ahu01nite_015520</name>
</gene>
<feature type="compositionally biased region" description="Basic and acidic residues" evidence="1">
    <location>
        <begin position="429"/>
        <end position="440"/>
    </location>
</feature>
<dbReference type="InterPro" id="IPR006059">
    <property type="entry name" value="SBP"/>
</dbReference>
<dbReference type="SUPFAM" id="SSF53850">
    <property type="entry name" value="Periplasmic binding protein-like II"/>
    <property type="match status" value="1"/>
</dbReference>
<feature type="signal peptide" evidence="2">
    <location>
        <begin position="1"/>
        <end position="23"/>
    </location>
</feature>
<dbReference type="CDD" id="cd14748">
    <property type="entry name" value="PBP2_UgpB"/>
    <property type="match status" value="1"/>
</dbReference>
<dbReference type="Gene3D" id="3.40.190.10">
    <property type="entry name" value="Periplasmic binding protein-like II"/>
    <property type="match status" value="1"/>
</dbReference>
<accession>A0ABQ3ZIN8</accession>
<dbReference type="Pfam" id="PF13416">
    <property type="entry name" value="SBP_bac_8"/>
    <property type="match status" value="1"/>
</dbReference>
<keyword evidence="4" id="KW-1185">Reference proteome</keyword>